<feature type="transmembrane region" description="Helical" evidence="25">
    <location>
        <begin position="439"/>
        <end position="460"/>
    </location>
</feature>
<dbReference type="InterPro" id="IPR008335">
    <property type="entry name" value="Mopterin_OxRdtase_euk"/>
</dbReference>
<keyword evidence="13" id="KW-0285">Flavoprotein</keyword>
<proteinExistence type="inferred from homology"/>
<reference evidence="27 28" key="1">
    <citation type="journal article" date="2012" name="Appl. Environ. Microbiol.">
        <title>Short-read sequencing for genomic analysis of the brown rot fungus Fibroporia radiculosa.</title>
        <authorList>
            <person name="Tang J.D."/>
            <person name="Perkins A.D."/>
            <person name="Sonstegard T.S."/>
            <person name="Schroeder S.G."/>
            <person name="Burgess S.C."/>
            <person name="Diehl S.V."/>
        </authorList>
    </citation>
    <scope>NUCLEOTIDE SEQUENCE [LARGE SCALE GENOMIC DNA]</scope>
    <source>
        <strain evidence="27 28">TFFH 294</strain>
    </source>
</reference>
<evidence type="ECO:0000256" key="18">
    <source>
        <dbReference type="ARBA" id="ARBA00022989"/>
    </source>
</evidence>
<evidence type="ECO:0000256" key="16">
    <source>
        <dbReference type="ARBA" id="ARBA00022827"/>
    </source>
</evidence>
<evidence type="ECO:0000313" key="28">
    <source>
        <dbReference type="Proteomes" id="UP000006352"/>
    </source>
</evidence>
<dbReference type="Pfam" id="PF07690">
    <property type="entry name" value="MFS_1"/>
    <property type="match status" value="1"/>
</dbReference>
<dbReference type="EC" id="1.7.1.3" evidence="9"/>
<evidence type="ECO:0000256" key="25">
    <source>
        <dbReference type="SAM" id="Phobius"/>
    </source>
</evidence>
<evidence type="ECO:0000256" key="17">
    <source>
        <dbReference type="ARBA" id="ARBA00022857"/>
    </source>
</evidence>
<feature type="transmembrane region" description="Helical" evidence="25">
    <location>
        <begin position="163"/>
        <end position="186"/>
    </location>
</feature>
<comment type="function">
    <text evidence="4">Nitrate reductase is a key enzyme involved in the first step of nitrate assimilation in plants, fungi and bacteria.</text>
</comment>
<accession>J4GPU7</accession>
<dbReference type="PANTHER" id="PTHR23515">
    <property type="entry name" value="HIGH-AFFINITY NITRATE TRANSPORTER 2.3"/>
    <property type="match status" value="1"/>
</dbReference>
<dbReference type="GO" id="GO:0050464">
    <property type="term" value="F:nitrate reductase (NADPH) activity"/>
    <property type="evidence" value="ECO:0007669"/>
    <property type="project" value="UniProtKB-EC"/>
</dbReference>
<keyword evidence="15" id="KW-0479">Metal-binding</keyword>
<dbReference type="OrthoDB" id="434240at2759"/>
<protein>
    <recommendedName>
        <fullName evidence="10">Nitrate reductase [NADPH]</fullName>
        <ecNumber evidence="9">1.7.1.3</ecNumber>
    </recommendedName>
</protein>
<feature type="transmembrane region" description="Helical" evidence="25">
    <location>
        <begin position="130"/>
        <end position="151"/>
    </location>
</feature>
<dbReference type="GO" id="GO:0043546">
    <property type="term" value="F:molybdopterin cofactor binding"/>
    <property type="evidence" value="ECO:0007669"/>
    <property type="project" value="InterPro"/>
</dbReference>
<dbReference type="STRING" id="599839.J4GPU7"/>
<dbReference type="RefSeq" id="XP_012181983.1">
    <property type="nucleotide sequence ID" value="XM_012326593.1"/>
</dbReference>
<evidence type="ECO:0000256" key="12">
    <source>
        <dbReference type="ARBA" id="ARBA00022617"/>
    </source>
</evidence>
<evidence type="ECO:0000256" key="9">
    <source>
        <dbReference type="ARBA" id="ARBA00012673"/>
    </source>
</evidence>
<dbReference type="InterPro" id="IPR036259">
    <property type="entry name" value="MFS_trans_sf"/>
</dbReference>
<evidence type="ECO:0000256" key="11">
    <source>
        <dbReference type="ARBA" id="ARBA00022505"/>
    </source>
</evidence>
<dbReference type="InterPro" id="IPR011701">
    <property type="entry name" value="MFS"/>
</dbReference>
<dbReference type="InterPro" id="IPR044772">
    <property type="entry name" value="NO3_transporter"/>
</dbReference>
<keyword evidence="20" id="KW-0408">Iron</keyword>
<dbReference type="GO" id="GO:0046872">
    <property type="term" value="F:metal ion binding"/>
    <property type="evidence" value="ECO:0007669"/>
    <property type="project" value="UniProtKB-KW"/>
</dbReference>
<dbReference type="GO" id="GO:0042128">
    <property type="term" value="P:nitrate assimilation"/>
    <property type="evidence" value="ECO:0007669"/>
    <property type="project" value="UniProtKB-KW"/>
</dbReference>
<feature type="transmembrane region" description="Helical" evidence="25">
    <location>
        <begin position="198"/>
        <end position="222"/>
    </location>
</feature>
<evidence type="ECO:0000256" key="13">
    <source>
        <dbReference type="ARBA" id="ARBA00022630"/>
    </source>
</evidence>
<keyword evidence="28" id="KW-1185">Reference proteome</keyword>
<keyword evidence="21" id="KW-0534">Nitrate assimilation</keyword>
<evidence type="ECO:0000256" key="6">
    <source>
        <dbReference type="ARBA" id="ARBA00006253"/>
    </source>
</evidence>
<comment type="catalytic activity">
    <reaction evidence="23">
        <text>nitrite + NADP(+) + H2O = nitrate + NADPH + H(+)</text>
        <dbReference type="Rhea" id="RHEA:19061"/>
        <dbReference type="ChEBI" id="CHEBI:15377"/>
        <dbReference type="ChEBI" id="CHEBI:15378"/>
        <dbReference type="ChEBI" id="CHEBI:16301"/>
        <dbReference type="ChEBI" id="CHEBI:17632"/>
        <dbReference type="ChEBI" id="CHEBI:57783"/>
        <dbReference type="ChEBI" id="CHEBI:58349"/>
        <dbReference type="EC" id="1.7.1.3"/>
    </reaction>
</comment>
<keyword evidence="16" id="KW-0274">FAD</keyword>
<keyword evidence="14 25" id="KW-0812">Transmembrane</keyword>
<comment type="cofactor">
    <cofactor evidence="3">
        <name>FAD</name>
        <dbReference type="ChEBI" id="CHEBI:57692"/>
    </cofactor>
</comment>
<feature type="transmembrane region" description="Helical" evidence="25">
    <location>
        <begin position="106"/>
        <end position="124"/>
    </location>
</feature>
<keyword evidence="18 25" id="KW-1133">Transmembrane helix</keyword>
<dbReference type="InterPro" id="IPR000572">
    <property type="entry name" value="OxRdtase_Mopterin-bd_dom"/>
</dbReference>
<evidence type="ECO:0000256" key="2">
    <source>
        <dbReference type="ARBA" id="ARBA00001971"/>
    </source>
</evidence>
<dbReference type="Gene3D" id="3.90.420.10">
    <property type="entry name" value="Oxidoreductase, molybdopterin-binding domain"/>
    <property type="match status" value="1"/>
</dbReference>
<name>J4GPU7_9APHY</name>
<feature type="domain" description="Oxidoreductase molybdopterin-binding" evidence="26">
    <location>
        <begin position="589"/>
        <end position="765"/>
    </location>
</feature>
<keyword evidence="22 25" id="KW-0472">Membrane</keyword>
<dbReference type="AlphaFoldDB" id="J4GPU7"/>
<evidence type="ECO:0000256" key="7">
    <source>
        <dbReference type="ARBA" id="ARBA00008432"/>
    </source>
</evidence>
<evidence type="ECO:0000259" key="26">
    <source>
        <dbReference type="Pfam" id="PF00174"/>
    </source>
</evidence>
<dbReference type="PRINTS" id="PR00407">
    <property type="entry name" value="EUMOPTERIN"/>
</dbReference>
<dbReference type="SUPFAM" id="SSF103473">
    <property type="entry name" value="MFS general substrate transporter"/>
    <property type="match status" value="1"/>
</dbReference>
<organism evidence="27 28">
    <name type="scientific">Fibroporia radiculosa</name>
    <dbReference type="NCBI Taxonomy" id="599839"/>
    <lineage>
        <taxon>Eukaryota</taxon>
        <taxon>Fungi</taxon>
        <taxon>Dikarya</taxon>
        <taxon>Basidiomycota</taxon>
        <taxon>Agaricomycotina</taxon>
        <taxon>Agaricomycetes</taxon>
        <taxon>Polyporales</taxon>
        <taxon>Fibroporiaceae</taxon>
        <taxon>Fibroporia</taxon>
    </lineage>
</organism>
<evidence type="ECO:0000256" key="4">
    <source>
        <dbReference type="ARBA" id="ARBA00003838"/>
    </source>
</evidence>
<dbReference type="InterPro" id="IPR022407">
    <property type="entry name" value="OxRdtase_Mopterin_BS"/>
</dbReference>
<feature type="transmembrane region" description="Helical" evidence="25">
    <location>
        <begin position="42"/>
        <end position="61"/>
    </location>
</feature>
<feature type="transmembrane region" description="Helical" evidence="25">
    <location>
        <begin position="376"/>
        <end position="396"/>
    </location>
</feature>
<evidence type="ECO:0000256" key="22">
    <source>
        <dbReference type="ARBA" id="ARBA00023136"/>
    </source>
</evidence>
<dbReference type="EMBL" id="HE797089">
    <property type="protein sequence ID" value="CCM02700.1"/>
    <property type="molecule type" value="Genomic_DNA"/>
</dbReference>
<comment type="subunit">
    <text evidence="8">Homodimer.</text>
</comment>
<evidence type="ECO:0000256" key="21">
    <source>
        <dbReference type="ARBA" id="ARBA00023063"/>
    </source>
</evidence>
<keyword evidence="17" id="KW-0521">NADP</keyword>
<evidence type="ECO:0000256" key="14">
    <source>
        <dbReference type="ARBA" id="ARBA00022692"/>
    </source>
</evidence>
<evidence type="ECO:0000256" key="8">
    <source>
        <dbReference type="ARBA" id="ARBA00011738"/>
    </source>
</evidence>
<evidence type="ECO:0000313" key="27">
    <source>
        <dbReference type="EMBL" id="CCM02700.1"/>
    </source>
</evidence>
<evidence type="ECO:0000256" key="19">
    <source>
        <dbReference type="ARBA" id="ARBA00023002"/>
    </source>
</evidence>
<dbReference type="Proteomes" id="UP000006352">
    <property type="component" value="Unassembled WGS sequence"/>
</dbReference>
<keyword evidence="11" id="KW-0500">Molybdenum</keyword>
<evidence type="ECO:0000256" key="5">
    <source>
        <dbReference type="ARBA" id="ARBA00004141"/>
    </source>
</evidence>
<dbReference type="SUPFAM" id="SSF56524">
    <property type="entry name" value="Oxidoreductase molybdopterin-binding domain"/>
    <property type="match status" value="1"/>
</dbReference>
<evidence type="ECO:0000256" key="10">
    <source>
        <dbReference type="ARBA" id="ARBA00015499"/>
    </source>
</evidence>
<dbReference type="GeneID" id="24097611"/>
<dbReference type="Pfam" id="PF00174">
    <property type="entry name" value="Oxidored_molyb"/>
    <property type="match status" value="1"/>
</dbReference>
<dbReference type="PROSITE" id="PS00559">
    <property type="entry name" value="MOLYBDOPTERIN_EUK"/>
    <property type="match status" value="1"/>
</dbReference>
<dbReference type="GO" id="GO:0015112">
    <property type="term" value="F:nitrate transmembrane transporter activity"/>
    <property type="evidence" value="ECO:0007669"/>
    <property type="project" value="InterPro"/>
</dbReference>
<feature type="region of interest" description="Disordered" evidence="24">
    <location>
        <begin position="484"/>
        <end position="546"/>
    </location>
</feature>
<gene>
    <name evidence="27" type="ORF">FIBRA_04806</name>
</gene>
<evidence type="ECO:0000256" key="15">
    <source>
        <dbReference type="ARBA" id="ARBA00022723"/>
    </source>
</evidence>
<evidence type="ECO:0000256" key="3">
    <source>
        <dbReference type="ARBA" id="ARBA00001974"/>
    </source>
</evidence>
<dbReference type="GO" id="GO:0016020">
    <property type="term" value="C:membrane"/>
    <property type="evidence" value="ECO:0007669"/>
    <property type="project" value="UniProtKB-SubCell"/>
</dbReference>
<dbReference type="FunFam" id="3.90.420.10:FF:000005">
    <property type="entry name" value="Nitrate reductase"/>
    <property type="match status" value="1"/>
</dbReference>
<feature type="transmembrane region" description="Helical" evidence="25">
    <location>
        <begin position="408"/>
        <end position="427"/>
    </location>
</feature>
<dbReference type="Gene3D" id="1.20.1250.20">
    <property type="entry name" value="MFS general substrate transporter like domains"/>
    <property type="match status" value="2"/>
</dbReference>
<comment type="similarity">
    <text evidence="7">Belongs to the major facilitator superfamily. Nitrate/nitrite porter (TC 2.A.1.8) family.</text>
</comment>
<evidence type="ECO:0000256" key="20">
    <source>
        <dbReference type="ARBA" id="ARBA00023004"/>
    </source>
</evidence>
<comment type="cofactor">
    <cofactor evidence="2">
        <name>heme</name>
        <dbReference type="ChEBI" id="CHEBI:30413"/>
    </cofactor>
</comment>
<comment type="similarity">
    <text evidence="6">Belongs to the nitrate reductase family.</text>
</comment>
<comment type="subcellular location">
    <subcellularLocation>
        <location evidence="5">Membrane</location>
        <topology evidence="5">Multi-pass membrane protein</topology>
    </subcellularLocation>
</comment>
<evidence type="ECO:0000256" key="24">
    <source>
        <dbReference type="SAM" id="MobiDB-lite"/>
    </source>
</evidence>
<evidence type="ECO:0000256" key="1">
    <source>
        <dbReference type="ARBA" id="ARBA00001924"/>
    </source>
</evidence>
<evidence type="ECO:0000256" key="23">
    <source>
        <dbReference type="ARBA" id="ARBA00049155"/>
    </source>
</evidence>
<sequence length="816" mass="89933">MSPTKLSVWQKLTEVHVNPTNGKCTTLPLLNLRNQYTRNFHLAWLGFWVAFLSWFAFSPLIPEAVKSDLKLTNAQIGNSNIVSLLSTLFVRVVVGPLVDRYGPRRVMAGILVLGAIPSGLAGTIKNANGLYIVRFFIGILGGTFVPNQAWTSAFFDTGVVGRANALSGGWGNSGGGFTFFIMLAVYDRLIKDGLSQHVAWRAAFAIVPVPILLATAAAMLVLGTDHPLGRWEERHVNLVELQAEPIGRIDGVNEQDTPFAGLDIGSKERPVNVSVDIMQGPISSRGLTMDVATRAVLSPLIWLPSLAYLTTFGFELAVDANLSNILYGIYTSPSFGQTKAGYIAAVYGVQNVYSRPLGGYLGDLIYRRFGATGKKYLTLGLGILQGFLSIALGVYIDRRKDPPRFDDQPISAMWLMLSPKFGLGFVLNRTLMRHFSLMIVQTGIVGGMGNLGGVLFALIFRMQPTPPGKEFWISGIFAIPSDNSSSDEDILSSPPSPYSSNSSLDGELQQSEDREEDRTLPESFPPVPADKTPNKPADSDLQTPDKWVHRNPDLIRLTGKHPFNAEAPLSQLFDAGFLTPSHLHFVRNHGAVPRMDATTLRSWTIQVHGLIANPRSFSLQDLRAHFEVVTLPVTLVCAGNRRKEQNILRKSLGFDWGSAGVSTALWTDVYLADILAFVQPLRGRAKHVIFEGADSLPNGPYGTSQRLSWAASRDRGMLIAWAMNGRALEPDHGFPVRLIIPGQIGGRSVKWLKDIEISEKESSHYLHYFDNRVLPTQLSPEQARAEKHWWYDPSYIIKYAPSVSLLKEIFTQVQVN</sequence>
<dbReference type="HOGENOM" id="CLU_346129_0_0_1"/>
<keyword evidence="19" id="KW-0560">Oxidoreductase</keyword>
<comment type="cofactor">
    <cofactor evidence="1">
        <name>Mo-molybdopterin</name>
        <dbReference type="ChEBI" id="CHEBI:71302"/>
    </cofactor>
</comment>
<dbReference type="InParanoid" id="J4GPU7"/>
<dbReference type="InterPro" id="IPR036374">
    <property type="entry name" value="OxRdtase_Mopterin-bd_sf"/>
</dbReference>
<keyword evidence="12" id="KW-0349">Heme</keyword>